<dbReference type="EMBL" id="ML742042">
    <property type="protein sequence ID" value="KAE8153222.1"/>
    <property type="molecule type" value="Genomic_DNA"/>
</dbReference>
<evidence type="ECO:0000313" key="2">
    <source>
        <dbReference type="Proteomes" id="UP000325780"/>
    </source>
</evidence>
<proteinExistence type="predicted"/>
<protein>
    <submittedName>
        <fullName evidence="1">Uncharacterized protein</fullName>
    </submittedName>
</protein>
<gene>
    <name evidence="1" type="ORF">BDV25DRAFT_137127</name>
</gene>
<dbReference type="Proteomes" id="UP000325780">
    <property type="component" value="Unassembled WGS sequence"/>
</dbReference>
<reference evidence="1 2" key="1">
    <citation type="submission" date="2019-04" db="EMBL/GenBank/DDBJ databases">
        <title>Friends and foes A comparative genomics study of 23 Aspergillus species from section Flavi.</title>
        <authorList>
            <consortium name="DOE Joint Genome Institute"/>
            <person name="Kjaerbolling I."/>
            <person name="Vesth T."/>
            <person name="Frisvad J.C."/>
            <person name="Nybo J.L."/>
            <person name="Theobald S."/>
            <person name="Kildgaard S."/>
            <person name="Isbrandt T."/>
            <person name="Kuo A."/>
            <person name="Sato A."/>
            <person name="Lyhne E.K."/>
            <person name="Kogle M.E."/>
            <person name="Wiebenga A."/>
            <person name="Kun R.S."/>
            <person name="Lubbers R.J."/>
            <person name="Makela M.R."/>
            <person name="Barry K."/>
            <person name="Chovatia M."/>
            <person name="Clum A."/>
            <person name="Daum C."/>
            <person name="Haridas S."/>
            <person name="He G."/>
            <person name="LaButti K."/>
            <person name="Lipzen A."/>
            <person name="Mondo S."/>
            <person name="Riley R."/>
            <person name="Salamov A."/>
            <person name="Simmons B.A."/>
            <person name="Magnuson J.K."/>
            <person name="Henrissat B."/>
            <person name="Mortensen U.H."/>
            <person name="Larsen T.O."/>
            <person name="Devries R.P."/>
            <person name="Grigoriev I.V."/>
            <person name="Machida M."/>
            <person name="Baker S.E."/>
            <person name="Andersen M.R."/>
        </authorList>
    </citation>
    <scope>NUCLEOTIDE SEQUENCE [LARGE SCALE GENOMIC DNA]</scope>
    <source>
        <strain evidence="1 2">IBT 18842</strain>
    </source>
</reference>
<accession>A0A5N6U3T7</accession>
<name>A0A5N6U3T7_ASPAV</name>
<sequence length="112" mass="12250">MKITCPKEGANIDTRREWQVCIEDITGDNNPVSIWLTHRTTDPERCEQIVASYTFSAQELEDQKATVTINGGVVVSSPSGANYRVALAAVGLNPTQCPGIWCETLDISIQNP</sequence>
<dbReference type="AlphaFoldDB" id="A0A5N6U3T7"/>
<evidence type="ECO:0000313" key="1">
    <source>
        <dbReference type="EMBL" id="KAE8153222.1"/>
    </source>
</evidence>
<keyword evidence="2" id="KW-1185">Reference proteome</keyword>
<organism evidence="1 2">
    <name type="scientific">Aspergillus avenaceus</name>
    <dbReference type="NCBI Taxonomy" id="36643"/>
    <lineage>
        <taxon>Eukaryota</taxon>
        <taxon>Fungi</taxon>
        <taxon>Dikarya</taxon>
        <taxon>Ascomycota</taxon>
        <taxon>Pezizomycotina</taxon>
        <taxon>Eurotiomycetes</taxon>
        <taxon>Eurotiomycetidae</taxon>
        <taxon>Eurotiales</taxon>
        <taxon>Aspergillaceae</taxon>
        <taxon>Aspergillus</taxon>
        <taxon>Aspergillus subgen. Circumdati</taxon>
    </lineage>
</organism>